<keyword evidence="4" id="KW-1185">Reference proteome</keyword>
<feature type="compositionally biased region" description="Polar residues" evidence="1">
    <location>
        <begin position="243"/>
        <end position="265"/>
    </location>
</feature>
<gene>
    <name evidence="3" type="ORF">CSSPJE1EN1_LOCUS24474</name>
</gene>
<feature type="region of interest" description="Disordered" evidence="1">
    <location>
        <begin position="228"/>
        <end position="273"/>
    </location>
</feature>
<feature type="compositionally biased region" description="Low complexity" evidence="1">
    <location>
        <begin position="288"/>
        <end position="307"/>
    </location>
</feature>
<dbReference type="Proteomes" id="UP001497444">
    <property type="component" value="Chromosome 9"/>
</dbReference>
<dbReference type="InterPro" id="IPR008889">
    <property type="entry name" value="VQ"/>
</dbReference>
<dbReference type="Pfam" id="PF05678">
    <property type="entry name" value="VQ"/>
    <property type="match status" value="1"/>
</dbReference>
<sequence length="453" mass="49345">MAGNSNSMTAGLECEGKAVNRMSSDGVAAASPTSVLVAQEEVMIGSCWESATNSPSQDAAAPRPHGHQNGVIFESKAPGTQAVEQPRGMKLCCFRDMESSSTTTTTTTSQSSPTSSRSSLVETLQTCLTSLVPHTTKSMDRLSPGKTTHPQLSGLQEESAILMDAAAAQTSNCNRFTTASHSVGATTTKVAKRRFRASRRVPTTFLDSDPSDFQDLVQRLTSINAVKPGDLGVRVPQPKRPPTASTSGNKAKQPTIQGPKNSQTHAYGGMQAPGSRIEQNLNLTHQIQQRPSSNNNNNNRTQTSNHHTPPPSPPPSHLSNSSLTGLMYQPEEVTAFVNSVNTPCSSSSWDQKNLENKAIRPARIETATTSCFITSSAVNRDQSPDQLLAEEDDETSDRNRLHLGHHHHHHHYHQQHQQQLLHHHHHSLTSDSFLPIRPNSLEQEEIDSWFLSF</sequence>
<feature type="region of interest" description="Disordered" evidence="1">
    <location>
        <begin position="404"/>
        <end position="425"/>
    </location>
</feature>
<protein>
    <recommendedName>
        <fullName evidence="2">VQ domain-containing protein</fullName>
    </recommendedName>
</protein>
<accession>A0ABP0XM59</accession>
<feature type="region of interest" description="Disordered" evidence="1">
    <location>
        <begin position="50"/>
        <end position="84"/>
    </location>
</feature>
<feature type="compositionally biased region" description="Basic residues" evidence="1">
    <location>
        <begin position="404"/>
        <end position="414"/>
    </location>
</feature>
<evidence type="ECO:0000259" key="2">
    <source>
        <dbReference type="Pfam" id="PF05678"/>
    </source>
</evidence>
<name>A0ABP0XM59_9BRYO</name>
<evidence type="ECO:0000313" key="3">
    <source>
        <dbReference type="EMBL" id="CAK9278996.1"/>
    </source>
</evidence>
<reference evidence="3" key="1">
    <citation type="submission" date="2024-02" db="EMBL/GenBank/DDBJ databases">
        <authorList>
            <consortium name="ELIXIR-Norway"/>
            <consortium name="Elixir Norway"/>
        </authorList>
    </citation>
    <scope>NUCLEOTIDE SEQUENCE</scope>
</reference>
<dbReference type="EMBL" id="OZ020104">
    <property type="protein sequence ID" value="CAK9278996.1"/>
    <property type="molecule type" value="Genomic_DNA"/>
</dbReference>
<feature type="region of interest" description="Disordered" evidence="1">
    <location>
        <begin position="288"/>
        <end position="323"/>
    </location>
</feature>
<feature type="domain" description="VQ" evidence="2">
    <location>
        <begin position="200"/>
        <end position="221"/>
    </location>
</feature>
<proteinExistence type="predicted"/>
<organism evidence="3 4">
    <name type="scientific">Sphagnum jensenii</name>
    <dbReference type="NCBI Taxonomy" id="128206"/>
    <lineage>
        <taxon>Eukaryota</taxon>
        <taxon>Viridiplantae</taxon>
        <taxon>Streptophyta</taxon>
        <taxon>Embryophyta</taxon>
        <taxon>Bryophyta</taxon>
        <taxon>Sphagnophytina</taxon>
        <taxon>Sphagnopsida</taxon>
        <taxon>Sphagnales</taxon>
        <taxon>Sphagnaceae</taxon>
        <taxon>Sphagnum</taxon>
    </lineage>
</organism>
<evidence type="ECO:0000256" key="1">
    <source>
        <dbReference type="SAM" id="MobiDB-lite"/>
    </source>
</evidence>
<evidence type="ECO:0000313" key="4">
    <source>
        <dbReference type="Proteomes" id="UP001497444"/>
    </source>
</evidence>